<proteinExistence type="predicted"/>
<name>A0ABD3NJL7_9STRA</name>
<keyword evidence="9" id="KW-1185">Reference proteome</keyword>
<evidence type="ECO:0000313" key="8">
    <source>
        <dbReference type="EMBL" id="KAL3776155.1"/>
    </source>
</evidence>
<organism evidence="8 9">
    <name type="scientific">Cyclotella atomus</name>
    <dbReference type="NCBI Taxonomy" id="382360"/>
    <lineage>
        <taxon>Eukaryota</taxon>
        <taxon>Sar</taxon>
        <taxon>Stramenopiles</taxon>
        <taxon>Ochrophyta</taxon>
        <taxon>Bacillariophyta</taxon>
        <taxon>Coscinodiscophyceae</taxon>
        <taxon>Thalassiosirophycidae</taxon>
        <taxon>Stephanodiscales</taxon>
        <taxon>Stephanodiscaceae</taxon>
        <taxon>Cyclotella</taxon>
    </lineage>
</organism>
<evidence type="ECO:0000256" key="1">
    <source>
        <dbReference type="ARBA" id="ARBA00022723"/>
    </source>
</evidence>
<keyword evidence="5" id="KW-0175">Coiled coil</keyword>
<evidence type="ECO:0000259" key="7">
    <source>
        <dbReference type="PROSITE" id="PS50808"/>
    </source>
</evidence>
<evidence type="ECO:0000256" key="4">
    <source>
        <dbReference type="PROSITE-ProRule" id="PRU00027"/>
    </source>
</evidence>
<evidence type="ECO:0000256" key="3">
    <source>
        <dbReference type="ARBA" id="ARBA00022833"/>
    </source>
</evidence>
<protein>
    <recommendedName>
        <fullName evidence="7">BED-type domain-containing protein</fullName>
    </recommendedName>
</protein>
<dbReference type="Pfam" id="PF02892">
    <property type="entry name" value="zf-BED"/>
    <property type="match status" value="1"/>
</dbReference>
<dbReference type="SUPFAM" id="SSF57667">
    <property type="entry name" value="beta-beta-alpha zinc fingers"/>
    <property type="match status" value="1"/>
</dbReference>
<evidence type="ECO:0000313" key="9">
    <source>
        <dbReference type="Proteomes" id="UP001530400"/>
    </source>
</evidence>
<evidence type="ECO:0000256" key="2">
    <source>
        <dbReference type="ARBA" id="ARBA00022771"/>
    </source>
</evidence>
<evidence type="ECO:0000256" key="6">
    <source>
        <dbReference type="SAM" id="MobiDB-lite"/>
    </source>
</evidence>
<comment type="caution">
    <text evidence="8">The sequence shown here is derived from an EMBL/GenBank/DDBJ whole genome shotgun (WGS) entry which is preliminary data.</text>
</comment>
<dbReference type="GO" id="GO:0008270">
    <property type="term" value="F:zinc ion binding"/>
    <property type="evidence" value="ECO:0007669"/>
    <property type="project" value="UniProtKB-KW"/>
</dbReference>
<dbReference type="InterPro" id="IPR003656">
    <property type="entry name" value="Znf_BED"/>
</dbReference>
<feature type="region of interest" description="Disordered" evidence="6">
    <location>
        <begin position="91"/>
        <end position="119"/>
    </location>
</feature>
<dbReference type="InterPro" id="IPR036236">
    <property type="entry name" value="Znf_C2H2_sf"/>
</dbReference>
<keyword evidence="2 4" id="KW-0863">Zinc-finger</keyword>
<evidence type="ECO:0000256" key="5">
    <source>
        <dbReference type="SAM" id="Coils"/>
    </source>
</evidence>
<dbReference type="AlphaFoldDB" id="A0ABD3NJL7"/>
<keyword evidence="1" id="KW-0479">Metal-binding</keyword>
<dbReference type="Proteomes" id="UP001530400">
    <property type="component" value="Unassembled WGS sequence"/>
</dbReference>
<reference evidence="8 9" key="1">
    <citation type="submission" date="2024-10" db="EMBL/GenBank/DDBJ databases">
        <title>Updated reference genomes for cyclostephanoid diatoms.</title>
        <authorList>
            <person name="Roberts W.R."/>
            <person name="Alverson A.J."/>
        </authorList>
    </citation>
    <scope>NUCLEOTIDE SEQUENCE [LARGE SCALE GENOMIC DNA]</scope>
    <source>
        <strain evidence="8 9">AJA010-31</strain>
    </source>
</reference>
<keyword evidence="3" id="KW-0862">Zinc</keyword>
<feature type="compositionally biased region" description="Polar residues" evidence="6">
    <location>
        <begin position="91"/>
        <end position="101"/>
    </location>
</feature>
<dbReference type="SMART" id="SM00614">
    <property type="entry name" value="ZnF_BED"/>
    <property type="match status" value="1"/>
</dbReference>
<gene>
    <name evidence="8" type="ORF">ACHAWO_004476</name>
</gene>
<dbReference type="PROSITE" id="PS50808">
    <property type="entry name" value="ZF_BED"/>
    <property type="match status" value="1"/>
</dbReference>
<accession>A0ABD3NJL7</accession>
<feature type="region of interest" description="Disordered" evidence="6">
    <location>
        <begin position="1"/>
        <end position="24"/>
    </location>
</feature>
<feature type="coiled-coil region" evidence="5">
    <location>
        <begin position="148"/>
        <end position="175"/>
    </location>
</feature>
<sequence>MEEEEPLPPPPKLEDELHLVDPGPKRRSKFWNYYKAYDLDHHPDKAHTARCSLCGKDISVKQGTGGLVRHLQHRHADESDDLAAITASYPTPATLPRQSVGTIGEERGEEESDQPRKKTRVVGNGNNAISVDFLDAKIKREEHNLKMWRDAKSTIKELKEELASATVQEDIDEIEADIQGFRDRKTLYAKLLGFDVMRSEGV</sequence>
<feature type="domain" description="BED-type" evidence="7">
    <location>
        <begin position="25"/>
        <end position="82"/>
    </location>
</feature>
<dbReference type="EMBL" id="JALLPJ020001114">
    <property type="protein sequence ID" value="KAL3776155.1"/>
    <property type="molecule type" value="Genomic_DNA"/>
</dbReference>